<dbReference type="PANTHER" id="PTHR11315:SF0">
    <property type="entry name" value="FOLATE GAMMA-GLUTAMYL HYDROLASE"/>
    <property type="match status" value="1"/>
</dbReference>
<evidence type="ECO:0000256" key="8">
    <source>
        <dbReference type="PROSITE-ProRule" id="PRU00607"/>
    </source>
</evidence>
<dbReference type="GO" id="GO:0046900">
    <property type="term" value="P:tetrahydrofolylpolyglutamate metabolic process"/>
    <property type="evidence" value="ECO:0007669"/>
    <property type="project" value="TreeGrafter"/>
</dbReference>
<evidence type="ECO:0000256" key="4">
    <source>
        <dbReference type="ARBA" id="ARBA00022525"/>
    </source>
</evidence>
<name>A0AAE1Z053_9LAMI</name>
<dbReference type="PANTHER" id="PTHR11315">
    <property type="entry name" value="PROTEASE FAMILY C26 GAMMA-GLUTAMYL HYDROLASE"/>
    <property type="match status" value="1"/>
</dbReference>
<comment type="caution">
    <text evidence="8">Lacks conserved residue(s) required for the propagation of feature annotation.</text>
</comment>
<gene>
    <name evidence="10" type="ORF">Salat_0245100</name>
</gene>
<feature type="signal peptide" evidence="9">
    <location>
        <begin position="1"/>
        <end position="20"/>
    </location>
</feature>
<sequence>MLSYFWILLLFGLNSSPTTAAPIVLPCWDCTPRKVPVCPPPDPKVNYRPIIGILSHPGDGASGRLNNATNASYIAASYVKFVESGGARVIPLIYNEPPEILHKKLKMVNGVVLPGGSTKRGVHFEVVESIFKSVVLKNDGGDHFPLLAICLGFELLAMIVAKDRSILEEFNAKDDPSPLHFMRNSNIQGTVFERFPPLLLKKLAVDCLVMEHHRHGISPERFRKNKNLKSFFKILTTSTCKDNKKNAFEWGSPKIPHSEDAVQVTQNVANFLVREARKSANRPSVGDVLDNLIYKYKPTYCGKAGRGFDQVYIFS</sequence>
<evidence type="ECO:0000256" key="3">
    <source>
        <dbReference type="ARBA" id="ARBA00012886"/>
    </source>
</evidence>
<dbReference type="Gene3D" id="3.40.50.880">
    <property type="match status" value="1"/>
</dbReference>
<dbReference type="AlphaFoldDB" id="A0AAE1Z053"/>
<evidence type="ECO:0000256" key="7">
    <source>
        <dbReference type="PIRSR" id="PIRSR615527-1"/>
    </source>
</evidence>
<feature type="active site" description="Nucleophile" evidence="7">
    <location>
        <position position="150"/>
    </location>
</feature>
<comment type="caution">
    <text evidence="10">The sequence shown here is derived from an EMBL/GenBank/DDBJ whole genome shotgun (WGS) entry which is preliminary data.</text>
</comment>
<dbReference type="GO" id="GO:0005576">
    <property type="term" value="C:extracellular region"/>
    <property type="evidence" value="ECO:0007669"/>
    <property type="project" value="UniProtKB-SubCell"/>
</dbReference>
<dbReference type="EC" id="3.4.19.9" evidence="3"/>
<evidence type="ECO:0000313" key="11">
    <source>
        <dbReference type="Proteomes" id="UP001293254"/>
    </source>
</evidence>
<reference evidence="10" key="2">
    <citation type="journal article" date="2024" name="Plant">
        <title>Genomic evolution and insights into agronomic trait innovations of Sesamum species.</title>
        <authorList>
            <person name="Miao H."/>
            <person name="Wang L."/>
            <person name="Qu L."/>
            <person name="Liu H."/>
            <person name="Sun Y."/>
            <person name="Le M."/>
            <person name="Wang Q."/>
            <person name="Wei S."/>
            <person name="Zheng Y."/>
            <person name="Lin W."/>
            <person name="Duan Y."/>
            <person name="Cao H."/>
            <person name="Xiong S."/>
            <person name="Wang X."/>
            <person name="Wei L."/>
            <person name="Li C."/>
            <person name="Ma Q."/>
            <person name="Ju M."/>
            <person name="Zhao R."/>
            <person name="Li G."/>
            <person name="Mu C."/>
            <person name="Tian Q."/>
            <person name="Mei H."/>
            <person name="Zhang T."/>
            <person name="Gao T."/>
            <person name="Zhang H."/>
        </authorList>
    </citation>
    <scope>NUCLEOTIDE SEQUENCE</scope>
    <source>
        <strain evidence="10">3651</strain>
    </source>
</reference>
<comment type="similarity">
    <text evidence="2">Belongs to the peptidase C26 family.</text>
</comment>
<dbReference type="Pfam" id="PF07722">
    <property type="entry name" value="Peptidase_C26"/>
    <property type="match status" value="1"/>
</dbReference>
<keyword evidence="6 10" id="KW-0378">Hydrolase</keyword>
<dbReference type="InterPro" id="IPR011697">
    <property type="entry name" value="Peptidase_C26"/>
</dbReference>
<keyword evidence="11" id="KW-1185">Reference proteome</keyword>
<dbReference type="Proteomes" id="UP001293254">
    <property type="component" value="Unassembled WGS sequence"/>
</dbReference>
<evidence type="ECO:0000256" key="5">
    <source>
        <dbReference type="ARBA" id="ARBA00022729"/>
    </source>
</evidence>
<comment type="subcellular location">
    <subcellularLocation>
        <location evidence="1">Secreted</location>
        <location evidence="1">Extracellular space</location>
    </subcellularLocation>
</comment>
<dbReference type="SUPFAM" id="SSF52317">
    <property type="entry name" value="Class I glutamine amidotransferase-like"/>
    <property type="match status" value="1"/>
</dbReference>
<feature type="chain" id="PRO_5042275014" description="folate gamma-glutamyl hydrolase" evidence="9">
    <location>
        <begin position="21"/>
        <end position="315"/>
    </location>
</feature>
<evidence type="ECO:0000256" key="9">
    <source>
        <dbReference type="SAM" id="SignalP"/>
    </source>
</evidence>
<proteinExistence type="inferred from homology"/>
<evidence type="ECO:0000256" key="1">
    <source>
        <dbReference type="ARBA" id="ARBA00004239"/>
    </source>
</evidence>
<keyword evidence="4" id="KW-0964">Secreted</keyword>
<evidence type="ECO:0000313" key="10">
    <source>
        <dbReference type="EMBL" id="KAK4439103.1"/>
    </source>
</evidence>
<dbReference type="GO" id="GO:0005773">
    <property type="term" value="C:vacuole"/>
    <property type="evidence" value="ECO:0007669"/>
    <property type="project" value="TreeGrafter"/>
</dbReference>
<dbReference type="GO" id="GO:0034722">
    <property type="term" value="F:gamma-glutamyl-peptidase activity"/>
    <property type="evidence" value="ECO:0007669"/>
    <property type="project" value="UniProtKB-EC"/>
</dbReference>
<evidence type="ECO:0000256" key="2">
    <source>
        <dbReference type="ARBA" id="ARBA00011083"/>
    </source>
</evidence>
<protein>
    <recommendedName>
        <fullName evidence="3">folate gamma-glutamyl hydrolase</fullName>
        <ecNumber evidence="3">3.4.19.9</ecNumber>
    </recommendedName>
</protein>
<dbReference type="PROSITE" id="PS51275">
    <property type="entry name" value="PEPTIDASE_C26_GGH"/>
    <property type="match status" value="1"/>
</dbReference>
<keyword evidence="5 9" id="KW-0732">Signal</keyword>
<dbReference type="InterPro" id="IPR015527">
    <property type="entry name" value="Pept_C26_g-glut_hydrolase"/>
</dbReference>
<evidence type="ECO:0000256" key="6">
    <source>
        <dbReference type="ARBA" id="ARBA00022801"/>
    </source>
</evidence>
<dbReference type="InterPro" id="IPR029062">
    <property type="entry name" value="Class_I_gatase-like"/>
</dbReference>
<dbReference type="EMBL" id="JACGWO010000001">
    <property type="protein sequence ID" value="KAK4439103.1"/>
    <property type="molecule type" value="Genomic_DNA"/>
</dbReference>
<organism evidence="10 11">
    <name type="scientific">Sesamum alatum</name>
    <dbReference type="NCBI Taxonomy" id="300844"/>
    <lineage>
        <taxon>Eukaryota</taxon>
        <taxon>Viridiplantae</taxon>
        <taxon>Streptophyta</taxon>
        <taxon>Embryophyta</taxon>
        <taxon>Tracheophyta</taxon>
        <taxon>Spermatophyta</taxon>
        <taxon>Magnoliopsida</taxon>
        <taxon>eudicotyledons</taxon>
        <taxon>Gunneridae</taxon>
        <taxon>Pentapetalae</taxon>
        <taxon>asterids</taxon>
        <taxon>lamiids</taxon>
        <taxon>Lamiales</taxon>
        <taxon>Pedaliaceae</taxon>
        <taxon>Sesamum</taxon>
    </lineage>
</organism>
<accession>A0AAE1Z053</accession>
<reference evidence="10" key="1">
    <citation type="submission" date="2020-06" db="EMBL/GenBank/DDBJ databases">
        <authorList>
            <person name="Li T."/>
            <person name="Hu X."/>
            <person name="Zhang T."/>
            <person name="Song X."/>
            <person name="Zhang H."/>
            <person name="Dai N."/>
            <person name="Sheng W."/>
            <person name="Hou X."/>
            <person name="Wei L."/>
        </authorList>
    </citation>
    <scope>NUCLEOTIDE SEQUENCE</scope>
    <source>
        <strain evidence="10">3651</strain>
        <tissue evidence="10">Leaf</tissue>
    </source>
</reference>